<organism evidence="4 5">
    <name type="scientific">Rhodopirellula maiorica SM1</name>
    <dbReference type="NCBI Taxonomy" id="1265738"/>
    <lineage>
        <taxon>Bacteria</taxon>
        <taxon>Pseudomonadati</taxon>
        <taxon>Planctomycetota</taxon>
        <taxon>Planctomycetia</taxon>
        <taxon>Pirellulales</taxon>
        <taxon>Pirellulaceae</taxon>
        <taxon>Novipirellula</taxon>
    </lineage>
</organism>
<dbReference type="Pfam" id="PF16586">
    <property type="entry name" value="DUF5060"/>
    <property type="match status" value="1"/>
</dbReference>
<dbReference type="Proteomes" id="UP000011991">
    <property type="component" value="Unassembled WGS sequence"/>
</dbReference>
<comment type="caution">
    <text evidence="4">The sequence shown here is derived from an EMBL/GenBank/DDBJ whole genome shotgun (WGS) entry which is preliminary data.</text>
</comment>
<feature type="chain" id="PRO_5004071012" evidence="1">
    <location>
        <begin position="26"/>
        <end position="554"/>
    </location>
</feature>
<dbReference type="Gene3D" id="2.60.40.10">
    <property type="entry name" value="Immunoglobulins"/>
    <property type="match status" value="1"/>
</dbReference>
<keyword evidence="5" id="KW-1185">Reference proteome</keyword>
<dbReference type="AlphaFoldDB" id="M5RUM6"/>
<evidence type="ECO:0000256" key="1">
    <source>
        <dbReference type="SAM" id="SignalP"/>
    </source>
</evidence>
<dbReference type="Pfam" id="PF13204">
    <property type="entry name" value="Apiosidase"/>
    <property type="match status" value="1"/>
</dbReference>
<evidence type="ECO:0000313" key="4">
    <source>
        <dbReference type="EMBL" id="EMI22886.1"/>
    </source>
</evidence>
<dbReference type="InterPro" id="IPR013783">
    <property type="entry name" value="Ig-like_fold"/>
</dbReference>
<feature type="domain" description="DUF5060" evidence="3">
    <location>
        <begin position="44"/>
        <end position="108"/>
    </location>
</feature>
<dbReference type="PANTHER" id="PTHR37836:SF2">
    <property type="entry name" value="DUF4038 DOMAIN-CONTAINING PROTEIN"/>
    <property type="match status" value="1"/>
</dbReference>
<evidence type="ECO:0000259" key="3">
    <source>
        <dbReference type="Pfam" id="PF16586"/>
    </source>
</evidence>
<dbReference type="PATRIC" id="fig|1265738.3.peg.224"/>
<sequence>MVTATTPLRFLAALLIGMAITMSSAAEQPARQLTSENAPISAQQCEVSEIRLAASELPAHPVDVDVSAKFVNTAGRSLEVPGFFDGGNRFVIRFTPPTPGSWNYTTKSSLPALDGNQGTISVADAATGRKGGVVVDPKHSRRFQYENGDAYYPIAFECDWLFALDAENADDIPNTRKLVDTLARQGFNQVVMNVFAYDVNWAKDPQLDPKYEYGSPKVFPFAGSNVDPDHSKLNIEYFQRLDRVIDYLDQKGIAAHLMIYVWNKQVNWPEANSEADNRYFDYVVRRYQAYPNLVWDISKEALGYGHNDVNYISQRIERLRNLDAYKRLVTVHDYSYCRRFPQNLDFVSVQLWSSELYSVMRNVCDDFPNQPILNIEHGGYERGPYVVFTGDYTSPEVCLERAYQCVFAGTYPTHYWQGAAWNVIIPDINAMDAESQPRLDYYRHMRTLVDKYDIGRLKAGDKKSSSGFCLHNNKDLFVYYVPKENEHIGVRLPKDRQGQTMTATWFDPISGTFGEPIKRTITQWPSFPKPEAENFAILIVQLQSQTDKNSLKNR</sequence>
<proteinExistence type="predicted"/>
<name>M5RUM6_9BACT</name>
<dbReference type="InterPro" id="IPR017853">
    <property type="entry name" value="GH"/>
</dbReference>
<dbReference type="SUPFAM" id="SSF51445">
    <property type="entry name" value="(Trans)glycosidases"/>
    <property type="match status" value="1"/>
</dbReference>
<dbReference type="InterPro" id="IPR025277">
    <property type="entry name" value="Apiosidase-like_cat_dom"/>
</dbReference>
<feature type="signal peptide" evidence="1">
    <location>
        <begin position="1"/>
        <end position="25"/>
    </location>
</feature>
<keyword evidence="1" id="KW-0732">Signal</keyword>
<accession>M5RUM6</accession>
<evidence type="ECO:0000259" key="2">
    <source>
        <dbReference type="Pfam" id="PF13204"/>
    </source>
</evidence>
<feature type="domain" description="Apiosidase-like catalytic" evidence="2">
    <location>
        <begin position="140"/>
        <end position="427"/>
    </location>
</feature>
<reference evidence="4 5" key="1">
    <citation type="journal article" date="2013" name="Mar. Genomics">
        <title>Expression of sulfatases in Rhodopirellula baltica and the diversity of sulfatases in the genus Rhodopirellula.</title>
        <authorList>
            <person name="Wegner C.E."/>
            <person name="Richter-Heitmann T."/>
            <person name="Klindworth A."/>
            <person name="Klockow C."/>
            <person name="Richter M."/>
            <person name="Achstetter T."/>
            <person name="Glockner F.O."/>
            <person name="Harder J."/>
        </authorList>
    </citation>
    <scope>NUCLEOTIDE SEQUENCE [LARGE SCALE GENOMIC DNA]</scope>
    <source>
        <strain evidence="4 5">SM1</strain>
    </source>
</reference>
<protein>
    <submittedName>
        <fullName evidence="4">Putative secreted protein</fullName>
    </submittedName>
</protein>
<dbReference type="InterPro" id="IPR032260">
    <property type="entry name" value="DUF5060"/>
</dbReference>
<evidence type="ECO:0000313" key="5">
    <source>
        <dbReference type="Proteomes" id="UP000011991"/>
    </source>
</evidence>
<dbReference type="EMBL" id="ANOG01000025">
    <property type="protein sequence ID" value="EMI22886.1"/>
    <property type="molecule type" value="Genomic_DNA"/>
</dbReference>
<dbReference type="PANTHER" id="PTHR37836">
    <property type="entry name" value="LMO1036 PROTEIN"/>
    <property type="match status" value="1"/>
</dbReference>
<dbReference type="Gene3D" id="3.20.20.80">
    <property type="entry name" value="Glycosidases"/>
    <property type="match status" value="1"/>
</dbReference>
<gene>
    <name evidence="4" type="ORF">RMSM_00216</name>
</gene>